<evidence type="ECO:0000313" key="1">
    <source>
        <dbReference type="EMBL" id="MFD1872933.1"/>
    </source>
</evidence>
<dbReference type="RefSeq" id="WP_382313414.1">
    <property type="nucleotide sequence ID" value="NZ_JBHUFD010000003.1"/>
</dbReference>
<name>A0ABW4QTP2_9BACT</name>
<keyword evidence="2" id="KW-1185">Reference proteome</keyword>
<gene>
    <name evidence="1" type="ORF">ACFSDX_10875</name>
</gene>
<protein>
    <submittedName>
        <fullName evidence="1">Uncharacterized protein</fullName>
    </submittedName>
</protein>
<dbReference type="Proteomes" id="UP001597197">
    <property type="component" value="Unassembled WGS sequence"/>
</dbReference>
<evidence type="ECO:0000313" key="2">
    <source>
        <dbReference type="Proteomes" id="UP001597197"/>
    </source>
</evidence>
<reference evidence="2" key="1">
    <citation type="journal article" date="2019" name="Int. J. Syst. Evol. Microbiol.">
        <title>The Global Catalogue of Microorganisms (GCM) 10K type strain sequencing project: providing services to taxonomists for standard genome sequencing and annotation.</title>
        <authorList>
            <consortium name="The Broad Institute Genomics Platform"/>
            <consortium name="The Broad Institute Genome Sequencing Center for Infectious Disease"/>
            <person name="Wu L."/>
            <person name="Ma J."/>
        </authorList>
    </citation>
    <scope>NUCLEOTIDE SEQUENCE [LARGE SCALE GENOMIC DNA]</scope>
    <source>
        <strain evidence="2">CGMCC 1.15795</strain>
    </source>
</reference>
<dbReference type="EMBL" id="JBHUFD010000003">
    <property type="protein sequence ID" value="MFD1872933.1"/>
    <property type="molecule type" value="Genomic_DNA"/>
</dbReference>
<organism evidence="1 2">
    <name type="scientific">Hymenobacter bucti</name>
    <dbReference type="NCBI Taxonomy" id="1844114"/>
    <lineage>
        <taxon>Bacteria</taxon>
        <taxon>Pseudomonadati</taxon>
        <taxon>Bacteroidota</taxon>
        <taxon>Cytophagia</taxon>
        <taxon>Cytophagales</taxon>
        <taxon>Hymenobacteraceae</taxon>
        <taxon>Hymenobacter</taxon>
    </lineage>
</organism>
<proteinExistence type="predicted"/>
<comment type="caution">
    <text evidence="1">The sequence shown here is derived from an EMBL/GenBank/DDBJ whole genome shotgun (WGS) entry which is preliminary data.</text>
</comment>
<accession>A0ABW4QTP2</accession>
<sequence length="361" mass="41202">MGELIKKLLLTNSIAQRLWAWRSEGLRQSHLCYNPHCPNSAQAIKSHILQKNGILNYVSEDIGNGKEIIELRYNDYFKQDKTRKIYDFVKAGVTKSNEVAFWGFCPECDRNLFSSLEVGPRDFTNRRNQTLLTYRALMRDICKQEYNIAFYTKVRTSANVTREARMYCRDAQLPQAVQLRSNYELRYRLESFLFGGATDYVFNYLVFCLPLVKLAHSAIIGGPHHTVLNGAEANELLAWKPDYISIGDASQYRFTGPLGTFNLIPTANELIVVIGYDENMQEICGVPIKSINSIDNKSKFKLISDILITRGKSWCMAPSLYENLKSAGHDDLILDSITYFGPDRMKHLTPAINMFDGQGLF</sequence>